<keyword evidence="7" id="KW-0325">Glycoprotein</keyword>
<feature type="transmembrane region" description="Helical" evidence="9">
    <location>
        <begin position="54"/>
        <end position="75"/>
    </location>
</feature>
<evidence type="ECO:0000256" key="1">
    <source>
        <dbReference type="ARBA" id="ARBA00000448"/>
    </source>
</evidence>
<dbReference type="InterPro" id="IPR036881">
    <property type="entry name" value="Glyco_hydro_3_C_sf"/>
</dbReference>
<sequence>MAIAQDQKVNTAASTGEHVSGISLSRGSLPLDAKSGCVSWITHHFPFLRTERGIAIIVAVILVIIGAGLAELAALPKKGNKGTAEAGGGAGNSGYSITSDEHFYGQSPPVYPSQNMTGTGAWASSYKRVREEVGRMTLDEKVHLTTGLQSNTSFSGFIRPISRIGSPGMCLSDAGNGLRNTDFVSSYWNKSRAYQRGTGMGSEFNKKGVNVLLGPVVGPMGRVVSSGRNWEGFSSDPYLAEALVYKTVGAIQNIGVITSVKSLNGLPKTELGFEGFVVSDWSAQHAGIATALAGLDMTMLEGDEFWGSKLVDTVKNGSVPESRVDDMVTGVMASWYKMGQDKDFPTPGIGMASDLTKPHMIVDARNSTFRFTLFDGAVERYVLVKDTRSALPLSSPVQLSVFGYSTKNPDHNLFTSGFFGGAAVSNTPIAFNGTLYSGGGSGATSQSLAVSLFDAIVHRAYEDGTALSWNFSNGNPATDGLIKHVTDQCNNTIVVFHNAGIRLVDQLASGKALVSLLYGDSNPSGKLPYTITRNEVIACRLRGIVNVDDRERAI</sequence>
<feature type="domain" description="Glycoside hydrolase family 3 N-terminal" evidence="10">
    <location>
        <begin position="186"/>
        <end position="262"/>
    </location>
</feature>
<keyword evidence="8" id="KW-0326">Glycosidase</keyword>
<protein>
    <recommendedName>
        <fullName evidence="4">beta-glucosidase</fullName>
        <ecNumber evidence="4">3.2.1.21</ecNumber>
    </recommendedName>
</protein>
<gene>
    <name evidence="11" type="ORF">QR685DRAFT_574720</name>
</gene>
<evidence type="ECO:0000256" key="3">
    <source>
        <dbReference type="ARBA" id="ARBA00005336"/>
    </source>
</evidence>
<evidence type="ECO:0000256" key="8">
    <source>
        <dbReference type="ARBA" id="ARBA00023295"/>
    </source>
</evidence>
<proteinExistence type="inferred from homology"/>
<dbReference type="SUPFAM" id="SSF51445">
    <property type="entry name" value="(Trans)glycosidases"/>
    <property type="match status" value="1"/>
</dbReference>
<evidence type="ECO:0000259" key="10">
    <source>
        <dbReference type="Pfam" id="PF00933"/>
    </source>
</evidence>
<comment type="catalytic activity">
    <reaction evidence="1">
        <text>Hydrolysis of terminal, non-reducing beta-D-glucosyl residues with release of beta-D-glucose.</text>
        <dbReference type="EC" id="3.2.1.21"/>
    </reaction>
</comment>
<dbReference type="SUPFAM" id="SSF52279">
    <property type="entry name" value="Beta-D-glucan exohydrolase, C-terminal domain"/>
    <property type="match status" value="1"/>
</dbReference>
<evidence type="ECO:0000256" key="9">
    <source>
        <dbReference type="SAM" id="Phobius"/>
    </source>
</evidence>
<name>A0ABR3D3J1_NEUIN</name>
<dbReference type="GO" id="GO:0016787">
    <property type="term" value="F:hydrolase activity"/>
    <property type="evidence" value="ECO:0007669"/>
    <property type="project" value="UniProtKB-KW"/>
</dbReference>
<keyword evidence="6 11" id="KW-0378">Hydrolase</keyword>
<dbReference type="InterPro" id="IPR017853">
    <property type="entry name" value="GH"/>
</dbReference>
<keyword evidence="5" id="KW-0732">Signal</keyword>
<evidence type="ECO:0000313" key="12">
    <source>
        <dbReference type="Proteomes" id="UP001451303"/>
    </source>
</evidence>
<keyword evidence="9" id="KW-1133">Transmembrane helix</keyword>
<dbReference type="InterPro" id="IPR036962">
    <property type="entry name" value="Glyco_hydro_3_N_sf"/>
</dbReference>
<evidence type="ECO:0000256" key="4">
    <source>
        <dbReference type="ARBA" id="ARBA00012744"/>
    </source>
</evidence>
<reference evidence="11 12" key="1">
    <citation type="submission" date="2023-09" db="EMBL/GenBank/DDBJ databases">
        <title>Multi-omics analysis of a traditional fermented food reveals byproduct-associated fungal strains for waste-to-food upcycling.</title>
        <authorList>
            <consortium name="Lawrence Berkeley National Laboratory"/>
            <person name="Rekdal V.M."/>
            <person name="Villalobos-Escobedo J.M."/>
            <person name="Rodriguez-Valeron N."/>
            <person name="Garcia M.O."/>
            <person name="Vasquez D.P."/>
            <person name="Damayanti I."/>
            <person name="Sorensen P.M."/>
            <person name="Baidoo E.E."/>
            <person name="De Carvalho A.C."/>
            <person name="Riley R."/>
            <person name="Lipzen A."/>
            <person name="He G."/>
            <person name="Yan M."/>
            <person name="Haridas S."/>
            <person name="Daum C."/>
            <person name="Yoshinaga Y."/>
            <person name="Ng V."/>
            <person name="Grigoriev I.V."/>
            <person name="Munk R."/>
            <person name="Nuraida L."/>
            <person name="Wijaya C.H."/>
            <person name="Morales P.-C."/>
            <person name="Keasling J.D."/>
        </authorList>
    </citation>
    <scope>NUCLEOTIDE SEQUENCE [LARGE SCALE GENOMIC DNA]</scope>
    <source>
        <strain evidence="11 12">FGSC 2613</strain>
    </source>
</reference>
<dbReference type="Pfam" id="PF00933">
    <property type="entry name" value="Glyco_hydro_3"/>
    <property type="match status" value="1"/>
</dbReference>
<evidence type="ECO:0000256" key="7">
    <source>
        <dbReference type="ARBA" id="ARBA00023180"/>
    </source>
</evidence>
<keyword evidence="9" id="KW-0472">Membrane</keyword>
<dbReference type="PANTHER" id="PTHR42715">
    <property type="entry name" value="BETA-GLUCOSIDASE"/>
    <property type="match status" value="1"/>
</dbReference>
<dbReference type="EC" id="3.2.1.21" evidence="4"/>
<evidence type="ECO:0000256" key="6">
    <source>
        <dbReference type="ARBA" id="ARBA00022801"/>
    </source>
</evidence>
<keyword evidence="9" id="KW-0812">Transmembrane</keyword>
<dbReference type="InterPro" id="IPR001764">
    <property type="entry name" value="Glyco_hydro_3_N"/>
</dbReference>
<dbReference type="Gene3D" id="3.40.50.1700">
    <property type="entry name" value="Glycoside hydrolase family 3 C-terminal domain"/>
    <property type="match status" value="2"/>
</dbReference>
<evidence type="ECO:0000256" key="2">
    <source>
        <dbReference type="ARBA" id="ARBA00004987"/>
    </source>
</evidence>
<dbReference type="PANTHER" id="PTHR42715:SF5">
    <property type="entry name" value="BETA-GLUCOSIDASE M-RELATED"/>
    <property type="match status" value="1"/>
</dbReference>
<dbReference type="InterPro" id="IPR050288">
    <property type="entry name" value="Cellulose_deg_GH3"/>
</dbReference>
<comment type="caution">
    <text evidence="11">The sequence shown here is derived from an EMBL/GenBank/DDBJ whole genome shotgun (WGS) entry which is preliminary data.</text>
</comment>
<dbReference type="Proteomes" id="UP001451303">
    <property type="component" value="Unassembled WGS sequence"/>
</dbReference>
<evidence type="ECO:0000313" key="11">
    <source>
        <dbReference type="EMBL" id="KAL0467280.1"/>
    </source>
</evidence>
<comment type="similarity">
    <text evidence="3">Belongs to the glycosyl hydrolase 3 family.</text>
</comment>
<evidence type="ECO:0000256" key="5">
    <source>
        <dbReference type="ARBA" id="ARBA00022729"/>
    </source>
</evidence>
<keyword evidence="12" id="KW-1185">Reference proteome</keyword>
<dbReference type="EMBL" id="JAVLET010000010">
    <property type="protein sequence ID" value="KAL0467280.1"/>
    <property type="molecule type" value="Genomic_DNA"/>
</dbReference>
<organism evidence="11 12">
    <name type="scientific">Neurospora intermedia</name>
    <dbReference type="NCBI Taxonomy" id="5142"/>
    <lineage>
        <taxon>Eukaryota</taxon>
        <taxon>Fungi</taxon>
        <taxon>Dikarya</taxon>
        <taxon>Ascomycota</taxon>
        <taxon>Pezizomycotina</taxon>
        <taxon>Sordariomycetes</taxon>
        <taxon>Sordariomycetidae</taxon>
        <taxon>Sordariales</taxon>
        <taxon>Sordariaceae</taxon>
        <taxon>Neurospora</taxon>
    </lineage>
</organism>
<comment type="pathway">
    <text evidence="2">Glycan metabolism; cellulose degradation.</text>
</comment>
<accession>A0ABR3D3J1</accession>
<dbReference type="Gene3D" id="3.20.20.300">
    <property type="entry name" value="Glycoside hydrolase, family 3, N-terminal domain"/>
    <property type="match status" value="2"/>
</dbReference>
<dbReference type="PRINTS" id="PR00133">
    <property type="entry name" value="GLHYDRLASE3"/>
</dbReference>